<feature type="transmembrane region" description="Helical" evidence="1">
    <location>
        <begin position="33"/>
        <end position="55"/>
    </location>
</feature>
<sequence length="179" mass="20376">MATIAGGVSMKRRDLIRQKNKLAKTGGFRYIRYAKYACVAMVVLFLVYVGGLSNLSGKSYEELISKSPIVITGFMICTANLYVWYVLKHFLKDLAVPQHVESIRVNLLLMTIGQFILMNFISAVLMMLSLRKYFQWNTFSVKNALKEIRKEGQLSVLIVTALVLILFISLVFGIYFSIR</sequence>
<protein>
    <submittedName>
        <fullName evidence="2">Uncharacterized protein</fullName>
    </submittedName>
</protein>
<accession>A0A099ICQ9</accession>
<evidence type="ECO:0000313" key="5">
    <source>
        <dbReference type="Proteomes" id="UP000503330"/>
    </source>
</evidence>
<dbReference type="EMBL" id="CP048838">
    <property type="protein sequence ID" value="QJA04765.1"/>
    <property type="molecule type" value="Genomic_DNA"/>
</dbReference>
<feature type="transmembrane region" description="Helical" evidence="1">
    <location>
        <begin position="67"/>
        <end position="87"/>
    </location>
</feature>
<feature type="transmembrane region" description="Helical" evidence="1">
    <location>
        <begin position="107"/>
        <end position="130"/>
    </location>
</feature>
<keyword evidence="1" id="KW-0472">Membrane</keyword>
<gene>
    <name evidence="2" type="ORF">CIAN88_01035</name>
    <name evidence="3" type="ORF">G4D54_21180</name>
</gene>
<proteinExistence type="predicted"/>
<dbReference type="Proteomes" id="UP000503330">
    <property type="component" value="Chromosome"/>
</dbReference>
<reference evidence="3 5" key="2">
    <citation type="submission" date="2020-02" db="EMBL/GenBank/DDBJ databases">
        <authorList>
            <person name="Kociolek L.K."/>
            <person name="Ozer E.A."/>
        </authorList>
    </citation>
    <scope>NUCLEOTIDE SEQUENCE [LARGE SCALE GENOMIC DNA]</scope>
    <source>
        <strain evidence="3 5">ATCC 14501</strain>
    </source>
</reference>
<dbReference type="AlphaFoldDB" id="A0A099ICQ9"/>
<keyword evidence="1" id="KW-0812">Transmembrane</keyword>
<evidence type="ECO:0000313" key="2">
    <source>
        <dbReference type="EMBL" id="KGJ54922.1"/>
    </source>
</evidence>
<dbReference type="EMBL" id="JQIF01000004">
    <property type="protein sequence ID" value="KGJ54922.1"/>
    <property type="molecule type" value="Genomic_DNA"/>
</dbReference>
<dbReference type="Proteomes" id="UP000030008">
    <property type="component" value="Unassembled WGS sequence"/>
</dbReference>
<evidence type="ECO:0000313" key="3">
    <source>
        <dbReference type="EMBL" id="QJA04765.1"/>
    </source>
</evidence>
<keyword evidence="1" id="KW-1133">Transmembrane helix</keyword>
<reference evidence="2 4" key="1">
    <citation type="submission" date="2014-08" db="EMBL/GenBank/DDBJ databases">
        <title>Clostridium innocuum, an unnegligible vancomycin-resistant pathogen causing extra-intestinal infections.</title>
        <authorList>
            <person name="Feng Y."/>
            <person name="Chiu C.-H."/>
        </authorList>
    </citation>
    <scope>NUCLEOTIDE SEQUENCE [LARGE SCALE GENOMIC DNA]</scope>
    <source>
        <strain evidence="2 4">AN88</strain>
    </source>
</reference>
<name>A0A099ICQ9_CLOIN</name>
<evidence type="ECO:0000313" key="4">
    <source>
        <dbReference type="Proteomes" id="UP000030008"/>
    </source>
</evidence>
<feature type="transmembrane region" description="Helical" evidence="1">
    <location>
        <begin position="154"/>
        <end position="178"/>
    </location>
</feature>
<evidence type="ECO:0000256" key="1">
    <source>
        <dbReference type="SAM" id="Phobius"/>
    </source>
</evidence>
<organism evidence="2 4">
    <name type="scientific">Clostridium innocuum</name>
    <dbReference type="NCBI Taxonomy" id="1522"/>
    <lineage>
        <taxon>Bacteria</taxon>
        <taxon>Bacillati</taxon>
        <taxon>Bacillota</taxon>
        <taxon>Clostridia</taxon>
        <taxon>Eubacteriales</taxon>
        <taxon>Clostridiaceae</taxon>
        <taxon>Clostridium</taxon>
    </lineage>
</organism>